<name>A0A6N2N994_SALVM</name>
<accession>A0A6N2N994</accession>
<reference evidence="1" key="1">
    <citation type="submission" date="2019-03" db="EMBL/GenBank/DDBJ databases">
        <authorList>
            <person name="Mank J."/>
            <person name="Almeida P."/>
        </authorList>
    </citation>
    <scope>NUCLEOTIDE SEQUENCE</scope>
    <source>
        <strain evidence="1">78183</strain>
    </source>
</reference>
<dbReference type="EMBL" id="CAADRP010002152">
    <property type="protein sequence ID" value="VFU62435.1"/>
    <property type="molecule type" value="Genomic_DNA"/>
</dbReference>
<sequence length="86" mass="9621">MAPGSCDFSGTARASKSYGSCMYPSSLRFMRHQCFLEHAMVRAPVLKLSEGTPLQKHHELGEMRSRTEQIPNIARESIPSKQVITI</sequence>
<organism evidence="1">
    <name type="scientific">Salix viminalis</name>
    <name type="common">Common osier</name>
    <name type="synonym">Basket willow</name>
    <dbReference type="NCBI Taxonomy" id="40686"/>
    <lineage>
        <taxon>Eukaryota</taxon>
        <taxon>Viridiplantae</taxon>
        <taxon>Streptophyta</taxon>
        <taxon>Embryophyta</taxon>
        <taxon>Tracheophyta</taxon>
        <taxon>Spermatophyta</taxon>
        <taxon>Magnoliopsida</taxon>
        <taxon>eudicotyledons</taxon>
        <taxon>Gunneridae</taxon>
        <taxon>Pentapetalae</taxon>
        <taxon>rosids</taxon>
        <taxon>fabids</taxon>
        <taxon>Malpighiales</taxon>
        <taxon>Salicaceae</taxon>
        <taxon>Saliceae</taxon>
        <taxon>Salix</taxon>
    </lineage>
</organism>
<dbReference type="AlphaFoldDB" id="A0A6N2N994"/>
<proteinExistence type="predicted"/>
<evidence type="ECO:0000313" key="1">
    <source>
        <dbReference type="EMBL" id="VFU62435.1"/>
    </source>
</evidence>
<gene>
    <name evidence="1" type="ORF">SVIM_LOCUS472280</name>
</gene>
<protein>
    <submittedName>
        <fullName evidence="1">Uncharacterized protein</fullName>
    </submittedName>
</protein>